<organism evidence="10 11">
    <name type="scientific">Coprinopsis marcescibilis</name>
    <name type="common">Agaric fungus</name>
    <name type="synonym">Psathyrella marcescibilis</name>
    <dbReference type="NCBI Taxonomy" id="230819"/>
    <lineage>
        <taxon>Eukaryota</taxon>
        <taxon>Fungi</taxon>
        <taxon>Dikarya</taxon>
        <taxon>Basidiomycota</taxon>
        <taxon>Agaricomycotina</taxon>
        <taxon>Agaricomycetes</taxon>
        <taxon>Agaricomycetidae</taxon>
        <taxon>Agaricales</taxon>
        <taxon>Agaricineae</taxon>
        <taxon>Psathyrellaceae</taxon>
        <taxon>Coprinopsis</taxon>
    </lineage>
</organism>
<keyword evidence="2" id="KW-0479">Metal-binding</keyword>
<evidence type="ECO:0000256" key="8">
    <source>
        <dbReference type="SAM" id="MobiDB-lite"/>
    </source>
</evidence>
<feature type="region of interest" description="Disordered" evidence="8">
    <location>
        <begin position="1"/>
        <end position="25"/>
    </location>
</feature>
<dbReference type="SMART" id="SM00906">
    <property type="entry name" value="Fungal_trans"/>
    <property type="match status" value="1"/>
</dbReference>
<dbReference type="GO" id="GO:0006351">
    <property type="term" value="P:DNA-templated transcription"/>
    <property type="evidence" value="ECO:0007669"/>
    <property type="project" value="InterPro"/>
</dbReference>
<feature type="compositionally biased region" description="Low complexity" evidence="8">
    <location>
        <begin position="817"/>
        <end position="826"/>
    </location>
</feature>
<dbReference type="CDD" id="cd00067">
    <property type="entry name" value="GAL4"/>
    <property type="match status" value="1"/>
</dbReference>
<dbReference type="OrthoDB" id="2154091at2759"/>
<dbReference type="Pfam" id="PF00172">
    <property type="entry name" value="Zn_clus"/>
    <property type="match status" value="1"/>
</dbReference>
<evidence type="ECO:0000313" key="11">
    <source>
        <dbReference type="Proteomes" id="UP000307440"/>
    </source>
</evidence>
<dbReference type="InterPro" id="IPR051615">
    <property type="entry name" value="Transcr_Regulatory_Elem"/>
</dbReference>
<dbReference type="EMBL" id="ML210186">
    <property type="protein sequence ID" value="TFK25471.1"/>
    <property type="molecule type" value="Genomic_DNA"/>
</dbReference>
<dbReference type="InterPro" id="IPR036864">
    <property type="entry name" value="Zn2-C6_fun-type_DNA-bd_sf"/>
</dbReference>
<keyword evidence="7" id="KW-0539">Nucleus</keyword>
<dbReference type="STRING" id="230819.A0A5C3KXU1"/>
<dbReference type="CDD" id="cd12148">
    <property type="entry name" value="fungal_TF_MHR"/>
    <property type="match status" value="1"/>
</dbReference>
<dbReference type="SUPFAM" id="SSF57701">
    <property type="entry name" value="Zn2/Cys6 DNA-binding domain"/>
    <property type="match status" value="1"/>
</dbReference>
<evidence type="ECO:0000313" key="10">
    <source>
        <dbReference type="EMBL" id="TFK25471.1"/>
    </source>
</evidence>
<feature type="region of interest" description="Disordered" evidence="8">
    <location>
        <begin position="768"/>
        <end position="831"/>
    </location>
</feature>
<evidence type="ECO:0000256" key="7">
    <source>
        <dbReference type="ARBA" id="ARBA00023242"/>
    </source>
</evidence>
<name>A0A5C3KXU1_COPMA</name>
<reference evidence="10 11" key="1">
    <citation type="journal article" date="2019" name="Nat. Ecol. Evol.">
        <title>Megaphylogeny resolves global patterns of mushroom evolution.</title>
        <authorList>
            <person name="Varga T."/>
            <person name="Krizsan K."/>
            <person name="Foldi C."/>
            <person name="Dima B."/>
            <person name="Sanchez-Garcia M."/>
            <person name="Sanchez-Ramirez S."/>
            <person name="Szollosi G.J."/>
            <person name="Szarkandi J.G."/>
            <person name="Papp V."/>
            <person name="Albert L."/>
            <person name="Andreopoulos W."/>
            <person name="Angelini C."/>
            <person name="Antonin V."/>
            <person name="Barry K.W."/>
            <person name="Bougher N.L."/>
            <person name="Buchanan P."/>
            <person name="Buyck B."/>
            <person name="Bense V."/>
            <person name="Catcheside P."/>
            <person name="Chovatia M."/>
            <person name="Cooper J."/>
            <person name="Damon W."/>
            <person name="Desjardin D."/>
            <person name="Finy P."/>
            <person name="Geml J."/>
            <person name="Haridas S."/>
            <person name="Hughes K."/>
            <person name="Justo A."/>
            <person name="Karasinski D."/>
            <person name="Kautmanova I."/>
            <person name="Kiss B."/>
            <person name="Kocsube S."/>
            <person name="Kotiranta H."/>
            <person name="LaButti K.M."/>
            <person name="Lechner B.E."/>
            <person name="Liimatainen K."/>
            <person name="Lipzen A."/>
            <person name="Lukacs Z."/>
            <person name="Mihaltcheva S."/>
            <person name="Morgado L.N."/>
            <person name="Niskanen T."/>
            <person name="Noordeloos M.E."/>
            <person name="Ohm R.A."/>
            <person name="Ortiz-Santana B."/>
            <person name="Ovrebo C."/>
            <person name="Racz N."/>
            <person name="Riley R."/>
            <person name="Savchenko A."/>
            <person name="Shiryaev A."/>
            <person name="Soop K."/>
            <person name="Spirin V."/>
            <person name="Szebenyi C."/>
            <person name="Tomsovsky M."/>
            <person name="Tulloss R.E."/>
            <person name="Uehling J."/>
            <person name="Grigoriev I.V."/>
            <person name="Vagvolgyi C."/>
            <person name="Papp T."/>
            <person name="Martin F.M."/>
            <person name="Miettinen O."/>
            <person name="Hibbett D.S."/>
            <person name="Nagy L.G."/>
        </authorList>
    </citation>
    <scope>NUCLEOTIDE SEQUENCE [LARGE SCALE GENOMIC DNA]</scope>
    <source>
        <strain evidence="10 11">CBS 121175</strain>
    </source>
</reference>
<dbReference type="GO" id="GO:0000981">
    <property type="term" value="F:DNA-binding transcription factor activity, RNA polymerase II-specific"/>
    <property type="evidence" value="ECO:0007669"/>
    <property type="project" value="InterPro"/>
</dbReference>
<dbReference type="Gene3D" id="4.10.240.10">
    <property type="entry name" value="Zn(2)-C6 fungal-type DNA-binding domain"/>
    <property type="match status" value="1"/>
</dbReference>
<evidence type="ECO:0000259" key="9">
    <source>
        <dbReference type="PROSITE" id="PS50048"/>
    </source>
</evidence>
<keyword evidence="11" id="KW-1185">Reference proteome</keyword>
<protein>
    <recommendedName>
        <fullName evidence="9">Zn(2)-C6 fungal-type domain-containing protein</fullName>
    </recommendedName>
</protein>
<dbReference type="InterPro" id="IPR007219">
    <property type="entry name" value="XnlR_reg_dom"/>
</dbReference>
<dbReference type="AlphaFoldDB" id="A0A5C3KXU1"/>
<dbReference type="Pfam" id="PF04082">
    <property type="entry name" value="Fungal_trans"/>
    <property type="match status" value="1"/>
</dbReference>
<dbReference type="GO" id="GO:0003677">
    <property type="term" value="F:DNA binding"/>
    <property type="evidence" value="ECO:0007669"/>
    <property type="project" value="UniProtKB-KW"/>
</dbReference>
<sequence>MTTDSFSNNTSALGTSTNGASHPRGRGTYVQQACSVCRHKKTRCDGQKPVCSACITANRSDECSWVKDATPLRKNRNEAFFEALKKRNDALKEYSTYLETLLEKCRREHGGLASDVSYLRHRPRDEVDHLDMSFDDVDPTDYGSSVEHPDLEADGANGTSIQGLIAPIQKLSLEDGSLMTFGSTSVFRFRPVVFNNPPSRFPAIMENPKDTYVLMVEGGDRTCYNPHFDWARHLPTAVPLDRTQHDKALDLLFKFCTSWCLRIIPGLFLRDMYRALSVPRSQTPPKTCHYSPMLHNALVALALSLLDEPAFRDLKAREYFANEAKKYVDIECSRPNLCTVSALSTLGTFHSSQGDQTLGFMYFGMAARMSQALGLDIDCSEWVKLGMIEEPEVLDRYWTFWTIFAQDVNWSLYVGRDFCVRAPTETDFKDMPVPFVDSEFDQITFHHPPSGVPPQPCYLSKTFASACELLVIARRIMNVVNGISKTRVRASVIDEMISDIDLQLNTWKDSLPPEIDLTQKSRNTATPHKLMVHLSYWWFFILLHRPYFHRKTRIIHSSDKEIDHVKYCKRAAEHIMDLIGIWRQLYSLRYTPLNIIQPLFAAGTIFLLSGVQATSGVRVANKELKNSCDNLKLCIQYLREIGKSWQCAVSIESILRSLIEDRLKPVMEKRKNSGPTKAHLRSTSDGDRIYLTNPPSRRQSTARKSRSRQPSNSVAGPGNGGSGDGVSILDSPTIAVHPALDDSMGADHPFAAHSLPSNTELLTPWSVQTSASASSSPRSQPITINRHRSSSAGSSSSGSPVSIKMTSSPIPHSVGLSMSPGSPSSPFFRDLSPSSSFPVTSPIHGPANGFGNDSEIFNMITSLDVGQQQGPYDYTPFEMSRYLAMLGGQHLSDVPFVGPITISESIGSLEQAPADLPELDFGNLHRINRFAADSPIGTGVNGFYPMMNPSPSPAAFQSHRRGQSEGFAPVASTSTAGLEIFDDFDFTLGYQH</sequence>
<keyword evidence="4" id="KW-0805">Transcription regulation</keyword>
<evidence type="ECO:0000256" key="1">
    <source>
        <dbReference type="ARBA" id="ARBA00004123"/>
    </source>
</evidence>
<comment type="subcellular location">
    <subcellularLocation>
        <location evidence="1">Nucleus</location>
    </subcellularLocation>
</comment>
<dbReference type="SMART" id="SM00066">
    <property type="entry name" value="GAL4"/>
    <property type="match status" value="1"/>
</dbReference>
<dbReference type="Proteomes" id="UP000307440">
    <property type="component" value="Unassembled WGS sequence"/>
</dbReference>
<dbReference type="GO" id="GO:0005634">
    <property type="term" value="C:nucleus"/>
    <property type="evidence" value="ECO:0007669"/>
    <property type="project" value="UniProtKB-SubCell"/>
</dbReference>
<keyword evidence="6" id="KW-0804">Transcription</keyword>
<feature type="compositionally biased region" description="Polar residues" evidence="8">
    <location>
        <begin position="1"/>
        <end position="20"/>
    </location>
</feature>
<evidence type="ECO:0000256" key="6">
    <source>
        <dbReference type="ARBA" id="ARBA00023163"/>
    </source>
</evidence>
<accession>A0A5C3KXU1</accession>
<evidence type="ECO:0000256" key="2">
    <source>
        <dbReference type="ARBA" id="ARBA00022723"/>
    </source>
</evidence>
<dbReference type="PROSITE" id="PS50048">
    <property type="entry name" value="ZN2_CY6_FUNGAL_2"/>
    <property type="match status" value="1"/>
</dbReference>
<dbReference type="GO" id="GO:0008270">
    <property type="term" value="F:zinc ion binding"/>
    <property type="evidence" value="ECO:0007669"/>
    <property type="project" value="InterPro"/>
</dbReference>
<feature type="region of interest" description="Disordered" evidence="8">
    <location>
        <begin position="667"/>
        <end position="730"/>
    </location>
</feature>
<dbReference type="PANTHER" id="PTHR31313:SF81">
    <property type="entry name" value="TY1 ENHANCER ACTIVATOR"/>
    <property type="match status" value="1"/>
</dbReference>
<gene>
    <name evidence="10" type="ORF">FA15DRAFT_358461</name>
</gene>
<evidence type="ECO:0000256" key="4">
    <source>
        <dbReference type="ARBA" id="ARBA00023015"/>
    </source>
</evidence>
<keyword evidence="5" id="KW-0238">DNA-binding</keyword>
<dbReference type="InterPro" id="IPR001138">
    <property type="entry name" value="Zn2Cys6_DnaBD"/>
</dbReference>
<proteinExistence type="predicted"/>
<dbReference type="PROSITE" id="PS00463">
    <property type="entry name" value="ZN2_CY6_FUNGAL_1"/>
    <property type="match status" value="1"/>
</dbReference>
<evidence type="ECO:0000256" key="5">
    <source>
        <dbReference type="ARBA" id="ARBA00023125"/>
    </source>
</evidence>
<keyword evidence="3" id="KW-0862">Zinc</keyword>
<feature type="compositionally biased region" description="Low complexity" evidence="8">
    <location>
        <begin position="790"/>
        <end position="799"/>
    </location>
</feature>
<feature type="domain" description="Zn(2)-C6 fungal-type" evidence="9">
    <location>
        <begin position="33"/>
        <end position="65"/>
    </location>
</feature>
<dbReference type="PANTHER" id="PTHR31313">
    <property type="entry name" value="TY1 ENHANCER ACTIVATOR"/>
    <property type="match status" value="1"/>
</dbReference>
<evidence type="ECO:0000256" key="3">
    <source>
        <dbReference type="ARBA" id="ARBA00022833"/>
    </source>
</evidence>